<dbReference type="GO" id="GO:0009279">
    <property type="term" value="C:cell outer membrane"/>
    <property type="evidence" value="ECO:0007669"/>
    <property type="project" value="UniProtKB-SubCell"/>
</dbReference>
<evidence type="ECO:0000256" key="7">
    <source>
        <dbReference type="ARBA" id="ARBA00023065"/>
    </source>
</evidence>
<proteinExistence type="predicted"/>
<keyword evidence="6 11" id="KW-0732">Signal</keyword>
<evidence type="ECO:0000256" key="8">
    <source>
        <dbReference type="ARBA" id="ARBA00023114"/>
    </source>
</evidence>
<name>A0A317MY86_9GAMM</name>
<evidence type="ECO:0000256" key="9">
    <source>
        <dbReference type="ARBA" id="ARBA00023136"/>
    </source>
</evidence>
<keyword evidence="4" id="KW-1134">Transmembrane beta strand</keyword>
<feature type="domain" description="Porin" evidence="12">
    <location>
        <begin position="7"/>
        <end position="316"/>
    </location>
</feature>
<reference evidence="13 14" key="1">
    <citation type="submission" date="2018-05" db="EMBL/GenBank/DDBJ databases">
        <title>Genomic Encyclopedia of Type Strains, Phase IV (KMG-IV): sequencing the most valuable type-strain genomes for metagenomic binning, comparative biology and taxonomic classification.</title>
        <authorList>
            <person name="Goeker M."/>
        </authorList>
    </citation>
    <scope>NUCLEOTIDE SEQUENCE [LARGE SCALE GENOMIC DNA]</scope>
    <source>
        <strain evidence="13 14">DSM 23606</strain>
    </source>
</reference>
<dbReference type="AlphaFoldDB" id="A0A317MY86"/>
<organism evidence="13 14">
    <name type="scientific">Plasticicumulans acidivorans</name>
    <dbReference type="NCBI Taxonomy" id="886464"/>
    <lineage>
        <taxon>Bacteria</taxon>
        <taxon>Pseudomonadati</taxon>
        <taxon>Pseudomonadota</taxon>
        <taxon>Gammaproteobacteria</taxon>
        <taxon>Candidatus Competibacteraceae</taxon>
        <taxon>Plasticicumulans</taxon>
    </lineage>
</organism>
<keyword evidence="10" id="KW-0998">Cell outer membrane</keyword>
<dbReference type="Pfam" id="PF13609">
    <property type="entry name" value="Porin_4"/>
    <property type="match status" value="1"/>
</dbReference>
<dbReference type="Gene3D" id="2.40.160.10">
    <property type="entry name" value="Porin"/>
    <property type="match status" value="1"/>
</dbReference>
<comment type="subunit">
    <text evidence="2">Homotrimer.</text>
</comment>
<dbReference type="GO" id="GO:0015288">
    <property type="term" value="F:porin activity"/>
    <property type="evidence" value="ECO:0007669"/>
    <property type="project" value="UniProtKB-KW"/>
</dbReference>
<dbReference type="PRINTS" id="PR00182">
    <property type="entry name" value="ECOLNEIPORIN"/>
</dbReference>
<comment type="subcellular location">
    <subcellularLocation>
        <location evidence="1">Cell outer membrane</location>
        <topology evidence="1">Multi-pass membrane protein</topology>
    </subcellularLocation>
</comment>
<evidence type="ECO:0000256" key="4">
    <source>
        <dbReference type="ARBA" id="ARBA00022452"/>
    </source>
</evidence>
<feature type="chain" id="PRO_5016270080" evidence="11">
    <location>
        <begin position="22"/>
        <end position="340"/>
    </location>
</feature>
<dbReference type="InterPro" id="IPR001702">
    <property type="entry name" value="Porin_Gram-ve"/>
</dbReference>
<evidence type="ECO:0000259" key="12">
    <source>
        <dbReference type="Pfam" id="PF13609"/>
    </source>
</evidence>
<comment type="caution">
    <text evidence="13">The sequence shown here is derived from an EMBL/GenBank/DDBJ whole genome shotgun (WGS) entry which is preliminary data.</text>
</comment>
<dbReference type="InterPro" id="IPR023614">
    <property type="entry name" value="Porin_dom_sf"/>
</dbReference>
<evidence type="ECO:0000256" key="3">
    <source>
        <dbReference type="ARBA" id="ARBA00022448"/>
    </source>
</evidence>
<dbReference type="GO" id="GO:0034220">
    <property type="term" value="P:monoatomic ion transmembrane transport"/>
    <property type="evidence" value="ECO:0007669"/>
    <property type="project" value="InterPro"/>
</dbReference>
<evidence type="ECO:0000256" key="11">
    <source>
        <dbReference type="SAM" id="SignalP"/>
    </source>
</evidence>
<dbReference type="Proteomes" id="UP000246569">
    <property type="component" value="Unassembled WGS sequence"/>
</dbReference>
<dbReference type="CDD" id="cd00342">
    <property type="entry name" value="gram_neg_porins"/>
    <property type="match status" value="1"/>
</dbReference>
<evidence type="ECO:0000256" key="1">
    <source>
        <dbReference type="ARBA" id="ARBA00004571"/>
    </source>
</evidence>
<dbReference type="GO" id="GO:0046930">
    <property type="term" value="C:pore complex"/>
    <property type="evidence" value="ECO:0007669"/>
    <property type="project" value="UniProtKB-KW"/>
</dbReference>
<protein>
    <submittedName>
        <fullName evidence="13">Putative porin</fullName>
    </submittedName>
</protein>
<evidence type="ECO:0000256" key="10">
    <source>
        <dbReference type="ARBA" id="ARBA00023237"/>
    </source>
</evidence>
<dbReference type="InterPro" id="IPR050298">
    <property type="entry name" value="Gram-neg_bact_OMP"/>
</dbReference>
<dbReference type="OrthoDB" id="8957883at2"/>
<evidence type="ECO:0000313" key="13">
    <source>
        <dbReference type="EMBL" id="PWV64514.1"/>
    </source>
</evidence>
<dbReference type="EMBL" id="QGTJ01000002">
    <property type="protein sequence ID" value="PWV64514.1"/>
    <property type="molecule type" value="Genomic_DNA"/>
</dbReference>
<dbReference type="SUPFAM" id="SSF56935">
    <property type="entry name" value="Porins"/>
    <property type="match status" value="1"/>
</dbReference>
<evidence type="ECO:0000256" key="5">
    <source>
        <dbReference type="ARBA" id="ARBA00022692"/>
    </source>
</evidence>
<dbReference type="InterPro" id="IPR033900">
    <property type="entry name" value="Gram_neg_porin_domain"/>
</dbReference>
<feature type="signal peptide" evidence="11">
    <location>
        <begin position="1"/>
        <end position="21"/>
    </location>
</feature>
<dbReference type="InterPro" id="IPR002299">
    <property type="entry name" value="Porin_Neis"/>
</dbReference>
<keyword evidence="5" id="KW-0812">Transmembrane</keyword>
<sequence length="340" mass="36631">MNKSMLALAVLGALAATAAQAETTLYGSARAGVEYTQGKGDSDLSSWDVANQASRLGVKGSEDLGGGLSAIYQYEFGVKIDGSSDGSPFSQRLSFVGLKGGFGSVTIGRQYRPAYLYVSQYTDIFNGNITNPYSLTSENQRVSDALAYVTPDFSGFSAAAAVIMNGNGQNNKYPSVNSNREDLDAFEMGLGYSNGGLNIGLSYSYQPDGGAAVASVDNVFGAKFNHYGIGGSYTIGGFTGGFSYEYTDFDKSELGNIQGYGVVLGYDVTANDTVRATWGRFDWDKVYNDNMDTWGVGFEHRLSKRTMAYVEYVDSDQPYYVGSFDDEGGKYFTVGMRHDF</sequence>
<evidence type="ECO:0000256" key="6">
    <source>
        <dbReference type="ARBA" id="ARBA00022729"/>
    </source>
</evidence>
<keyword evidence="14" id="KW-1185">Reference proteome</keyword>
<accession>A0A317MY86</accession>
<dbReference type="PANTHER" id="PTHR34501:SF9">
    <property type="entry name" value="MAJOR OUTER MEMBRANE PROTEIN P.IA"/>
    <property type="match status" value="1"/>
</dbReference>
<dbReference type="PRINTS" id="PR00184">
    <property type="entry name" value="NEISSPPORIN"/>
</dbReference>
<evidence type="ECO:0000256" key="2">
    <source>
        <dbReference type="ARBA" id="ARBA00011233"/>
    </source>
</evidence>
<evidence type="ECO:0000313" key="14">
    <source>
        <dbReference type="Proteomes" id="UP000246569"/>
    </source>
</evidence>
<gene>
    <name evidence="13" type="ORF">C7443_102163</name>
</gene>
<keyword evidence="7" id="KW-0406">Ion transport</keyword>
<dbReference type="RefSeq" id="WP_110017171.1">
    <property type="nucleotide sequence ID" value="NZ_QGTJ01000002.1"/>
</dbReference>
<keyword evidence="9" id="KW-0472">Membrane</keyword>
<keyword evidence="3" id="KW-0813">Transport</keyword>
<keyword evidence="8" id="KW-0626">Porin</keyword>
<dbReference type="PANTHER" id="PTHR34501">
    <property type="entry name" value="PROTEIN YDDL-RELATED"/>
    <property type="match status" value="1"/>
</dbReference>